<accession>A0A8S5L1Z8</accession>
<dbReference type="KEGG" id="vg:80399712"/>
<protein>
    <submittedName>
        <fullName evidence="2">Maturation protein</fullName>
    </submittedName>
</protein>
<keyword evidence="3" id="KW-1185">Reference proteome</keyword>
<dbReference type="EMBL" id="BK013731">
    <property type="protein sequence ID" value="DAD51138.1"/>
    <property type="molecule type" value="Genomic_RNA"/>
</dbReference>
<dbReference type="RefSeq" id="YP_010770400.1">
    <property type="nucleotide sequence ID" value="NC_074257.1"/>
</dbReference>
<name>A0A8S5L1Z8_9VIRU</name>
<evidence type="ECO:0000313" key="3">
    <source>
        <dbReference type="Proteomes" id="UP000678826"/>
    </source>
</evidence>
<sequence length="413" mass="46458">MPPRSRWTRKAEFQRSWDPPGASWPSVPGNIRDNCSIAYSQDLMISSNNGPQIRSKGFGTGRDLGGDFLCYKRDYEEYSPFMNPQHFSSTSNPVSEPRPHYVNSQRAVVAFVQNKHFPMPLPTDKSSMNALGTKAIARLAPTAPKADLGVFLGELREGLPRAALVRDSKKRVRRALNAGDEYLNVEFGWKPLVRDLQAFATSVQNSDEILDRYYARAGTKIRRRYDFPIEQSIVEVDGGNRIPVPSMATACYGPGASGRLRTVTTSTKKQWLVATFEYSVPPRNSPLGWKASLNHLFGTDLTPRTLWALAPWTWAGDWVGNMGDIVDNITFLNTDTVLPHVYMMEQKTVTVEHTLQSNDTLYRSYPGRHYFRQVFSTTMKQRVKGTPYGFGLNWSGFNSKQLAILAALGISRF</sequence>
<gene>
    <name evidence="2" type="primary">SRR7976310_13_1</name>
</gene>
<dbReference type="Proteomes" id="UP000678826">
    <property type="component" value="Segment"/>
</dbReference>
<feature type="region of interest" description="Disordered" evidence="1">
    <location>
        <begin position="1"/>
        <end position="29"/>
    </location>
</feature>
<proteinExistence type="predicted"/>
<organism evidence="2 3">
    <name type="scientific">ssRNA phage SRR7976310_13</name>
    <dbReference type="NCBI Taxonomy" id="2786675"/>
    <lineage>
        <taxon>Viruses</taxon>
        <taxon>Riboviria</taxon>
        <taxon>Orthornavirae</taxon>
        <taxon>Lenarviricota</taxon>
        <taxon>Leviviricetes</taxon>
        <taxon>Timlovirales</taxon>
        <taxon>Steitzviridae</taxon>
        <taxon>Hodnevirus</taxon>
        <taxon>Hodnevirus limihabitans</taxon>
    </lineage>
</organism>
<dbReference type="GeneID" id="80399712"/>
<reference evidence="2" key="1">
    <citation type="submission" date="2020-09" db="EMBL/GenBank/DDBJ databases">
        <title>Leviviricetes taxonomy.</title>
        <authorList>
            <person name="Stockdale S.R."/>
            <person name="Callanan J."/>
            <person name="Adriaenssens E.M."/>
            <person name="Kuhn J.H."/>
            <person name="Rumnieks J."/>
            <person name="Shkoporov A."/>
            <person name="Draper L.A."/>
            <person name="Ross P."/>
            <person name="Hill C."/>
        </authorList>
    </citation>
    <scope>NUCLEOTIDE SEQUENCE</scope>
</reference>
<evidence type="ECO:0000256" key="1">
    <source>
        <dbReference type="SAM" id="MobiDB-lite"/>
    </source>
</evidence>
<evidence type="ECO:0000313" key="2">
    <source>
        <dbReference type="EMBL" id="DAD51138.1"/>
    </source>
</evidence>